<proteinExistence type="predicted"/>
<keyword evidence="7" id="KW-1185">Reference proteome</keyword>
<accession>A0A067KQ29</accession>
<sequence>MASEYKDLQQPAIIIGGCFALVAVVLSVFLIFQHLRSYNNPAEQKWIVAVIFMVPVYASESVISLWNQRLSFLCDILRSCYEAFALYAFGSYLVACLGGEKRVVELLENEKQKCFGRSQPLVEGSEENQGQRERSCISFLCKPYIIGSYVFTIVKFGLVQYLSVISDDSKDLLCILGILVRAFWGLWRWGIQVALWMTIAAVAHVFIFSTEPYHFVPASDYGRVAAETTKTELKSEEGEKKKLSLLEKKDMQVEAPGTSVTESVQDIVFQGSQSVVKDVVLTINQAIRPVEKGVIKIQETFHRREESSDDREKSELKLEDHVKENLIEIGSDVDLSRKEEK</sequence>
<dbReference type="GO" id="GO:0016020">
    <property type="term" value="C:membrane"/>
    <property type="evidence" value="ECO:0007669"/>
    <property type="project" value="UniProtKB-SubCell"/>
</dbReference>
<dbReference type="AlphaFoldDB" id="A0A067KQ29"/>
<dbReference type="PROSITE" id="PS51257">
    <property type="entry name" value="PROKAR_LIPOPROTEIN"/>
    <property type="match status" value="1"/>
</dbReference>
<dbReference type="STRING" id="180498.A0A067KQ29"/>
<dbReference type="EMBL" id="KK914539">
    <property type="protein sequence ID" value="KDP33934.1"/>
    <property type="molecule type" value="Genomic_DNA"/>
</dbReference>
<evidence type="ECO:0000256" key="1">
    <source>
        <dbReference type="ARBA" id="ARBA00004141"/>
    </source>
</evidence>
<dbReference type="Proteomes" id="UP000027138">
    <property type="component" value="Unassembled WGS sequence"/>
</dbReference>
<dbReference type="SMART" id="SM01417">
    <property type="entry name" value="Solute_trans_a"/>
    <property type="match status" value="1"/>
</dbReference>
<evidence type="ECO:0000256" key="5">
    <source>
        <dbReference type="SAM" id="Phobius"/>
    </source>
</evidence>
<evidence type="ECO:0000256" key="4">
    <source>
        <dbReference type="ARBA" id="ARBA00023136"/>
    </source>
</evidence>
<comment type="subcellular location">
    <subcellularLocation>
        <location evidence="1">Membrane</location>
        <topology evidence="1">Multi-pass membrane protein</topology>
    </subcellularLocation>
</comment>
<dbReference type="Pfam" id="PF03619">
    <property type="entry name" value="Solute_trans_a"/>
    <property type="match status" value="1"/>
</dbReference>
<feature type="transmembrane region" description="Helical" evidence="5">
    <location>
        <begin position="186"/>
        <end position="208"/>
    </location>
</feature>
<feature type="transmembrane region" description="Helical" evidence="5">
    <location>
        <begin position="46"/>
        <end position="66"/>
    </location>
</feature>
<feature type="transmembrane region" description="Helical" evidence="5">
    <location>
        <begin position="12"/>
        <end position="34"/>
    </location>
</feature>
<evidence type="ECO:0000256" key="3">
    <source>
        <dbReference type="ARBA" id="ARBA00022989"/>
    </source>
</evidence>
<dbReference type="InterPro" id="IPR005178">
    <property type="entry name" value="Ostalpha/TMEM184C"/>
</dbReference>
<keyword evidence="2 5" id="KW-0812">Transmembrane</keyword>
<protein>
    <submittedName>
        <fullName evidence="6">Uncharacterized protein</fullName>
    </submittedName>
</protein>
<feature type="transmembrane region" description="Helical" evidence="5">
    <location>
        <begin position="144"/>
        <end position="166"/>
    </location>
</feature>
<keyword evidence="3 5" id="KW-1133">Transmembrane helix</keyword>
<dbReference type="PANTHER" id="PTHR23423">
    <property type="entry name" value="ORGANIC SOLUTE TRANSPORTER-RELATED"/>
    <property type="match status" value="1"/>
</dbReference>
<evidence type="ECO:0000313" key="6">
    <source>
        <dbReference type="EMBL" id="KDP33934.1"/>
    </source>
</evidence>
<evidence type="ECO:0000313" key="7">
    <source>
        <dbReference type="Proteomes" id="UP000027138"/>
    </source>
</evidence>
<keyword evidence="4 5" id="KW-0472">Membrane</keyword>
<reference evidence="6 7" key="1">
    <citation type="journal article" date="2014" name="PLoS ONE">
        <title>Global Analysis of Gene Expression Profiles in Physic Nut (Jatropha curcas L.) Seedlings Exposed to Salt Stress.</title>
        <authorList>
            <person name="Zhang L."/>
            <person name="Zhang C."/>
            <person name="Wu P."/>
            <person name="Chen Y."/>
            <person name="Li M."/>
            <person name="Jiang H."/>
            <person name="Wu G."/>
        </authorList>
    </citation>
    <scope>NUCLEOTIDE SEQUENCE [LARGE SCALE GENOMIC DNA]</scope>
    <source>
        <strain evidence="7">cv. GZQX0401</strain>
        <tissue evidence="6">Young leaves</tissue>
    </source>
</reference>
<evidence type="ECO:0000256" key="2">
    <source>
        <dbReference type="ARBA" id="ARBA00022692"/>
    </source>
</evidence>
<gene>
    <name evidence="6" type="ORF">JCGZ_07505</name>
</gene>
<dbReference type="OrthoDB" id="5348404at2759"/>
<organism evidence="6 7">
    <name type="scientific">Jatropha curcas</name>
    <name type="common">Barbados nut</name>
    <dbReference type="NCBI Taxonomy" id="180498"/>
    <lineage>
        <taxon>Eukaryota</taxon>
        <taxon>Viridiplantae</taxon>
        <taxon>Streptophyta</taxon>
        <taxon>Embryophyta</taxon>
        <taxon>Tracheophyta</taxon>
        <taxon>Spermatophyta</taxon>
        <taxon>Magnoliopsida</taxon>
        <taxon>eudicotyledons</taxon>
        <taxon>Gunneridae</taxon>
        <taxon>Pentapetalae</taxon>
        <taxon>rosids</taxon>
        <taxon>fabids</taxon>
        <taxon>Malpighiales</taxon>
        <taxon>Euphorbiaceae</taxon>
        <taxon>Crotonoideae</taxon>
        <taxon>Jatropheae</taxon>
        <taxon>Jatropha</taxon>
    </lineage>
</organism>
<name>A0A067KQ29_JATCU</name>